<dbReference type="EMBL" id="JBEFKJ010000032">
    <property type="protein sequence ID" value="KAL2038426.1"/>
    <property type="molecule type" value="Genomic_DNA"/>
</dbReference>
<evidence type="ECO:0000313" key="1">
    <source>
        <dbReference type="EMBL" id="KAL2038426.1"/>
    </source>
</evidence>
<proteinExistence type="predicted"/>
<keyword evidence="2" id="KW-1185">Reference proteome</keyword>
<dbReference type="Proteomes" id="UP001590950">
    <property type="component" value="Unassembled WGS sequence"/>
</dbReference>
<sequence>MGSPKVTYSTVTSVLKVSDYGDGKVEIAEIPSDEASFPGLHSGNRKQIELPLPIPALAVVGYYDIDDKEIGLYVTALGTQVGSKYTASVDRGIDIEINLLIASGSIGVFKEGNKLRGRYRLSAGVWPFKTDYNNDFDLFDL</sequence>
<comment type="caution">
    <text evidence="1">The sequence shown here is derived from an EMBL/GenBank/DDBJ whole genome shotgun (WGS) entry which is preliminary data.</text>
</comment>
<gene>
    <name evidence="1" type="ORF">N7G274_008765</name>
</gene>
<evidence type="ECO:0000313" key="2">
    <source>
        <dbReference type="Proteomes" id="UP001590950"/>
    </source>
</evidence>
<accession>A0ABR3ZZI7</accession>
<protein>
    <submittedName>
        <fullName evidence="1">Uncharacterized protein</fullName>
    </submittedName>
</protein>
<name>A0ABR3ZZI7_9LECA</name>
<reference evidence="1 2" key="1">
    <citation type="submission" date="2024-09" db="EMBL/GenBank/DDBJ databases">
        <title>Rethinking Asexuality: The Enigmatic Case of Functional Sexual Genes in Lepraria (Stereocaulaceae).</title>
        <authorList>
            <person name="Doellman M."/>
            <person name="Sun Y."/>
            <person name="Barcenas-Pena A."/>
            <person name="Lumbsch H.T."/>
            <person name="Grewe F."/>
        </authorList>
    </citation>
    <scope>NUCLEOTIDE SEQUENCE [LARGE SCALE GENOMIC DNA]</scope>
    <source>
        <strain evidence="1 2">Mercado 3170</strain>
    </source>
</reference>
<organism evidence="1 2">
    <name type="scientific">Stereocaulon virgatum</name>
    <dbReference type="NCBI Taxonomy" id="373712"/>
    <lineage>
        <taxon>Eukaryota</taxon>
        <taxon>Fungi</taxon>
        <taxon>Dikarya</taxon>
        <taxon>Ascomycota</taxon>
        <taxon>Pezizomycotina</taxon>
        <taxon>Lecanoromycetes</taxon>
        <taxon>OSLEUM clade</taxon>
        <taxon>Lecanoromycetidae</taxon>
        <taxon>Lecanorales</taxon>
        <taxon>Lecanorineae</taxon>
        <taxon>Stereocaulaceae</taxon>
        <taxon>Stereocaulon</taxon>
    </lineage>
</organism>